<dbReference type="GO" id="GO:0046872">
    <property type="term" value="F:metal ion binding"/>
    <property type="evidence" value="ECO:0007669"/>
    <property type="project" value="UniProtKB-KW"/>
</dbReference>
<reference evidence="4" key="1">
    <citation type="journal article" date="2019" name="Int. J. Syst. Evol. Microbiol.">
        <title>The Global Catalogue of Microorganisms (GCM) 10K type strain sequencing project: providing services to taxonomists for standard genome sequencing and annotation.</title>
        <authorList>
            <consortium name="The Broad Institute Genomics Platform"/>
            <consortium name="The Broad Institute Genome Sequencing Center for Infectious Disease"/>
            <person name="Wu L."/>
            <person name="Ma J."/>
        </authorList>
    </citation>
    <scope>NUCLEOTIDE SEQUENCE [LARGE SCALE GENOMIC DNA]</scope>
    <source>
        <strain evidence="4">JCM 19134</strain>
    </source>
</reference>
<evidence type="ECO:0000259" key="2">
    <source>
        <dbReference type="PROSITE" id="PS51819"/>
    </source>
</evidence>
<dbReference type="PANTHER" id="PTHR43048">
    <property type="entry name" value="METHYLMALONYL-COA EPIMERASE"/>
    <property type="match status" value="1"/>
</dbReference>
<dbReference type="Proteomes" id="UP001409585">
    <property type="component" value="Unassembled WGS sequence"/>
</dbReference>
<dbReference type="SUPFAM" id="SSF54593">
    <property type="entry name" value="Glyoxalase/Bleomycin resistance protein/Dihydroxybiphenyl dioxygenase"/>
    <property type="match status" value="1"/>
</dbReference>
<dbReference type="PANTHER" id="PTHR43048:SF6">
    <property type="entry name" value="BLR8189 PROTEIN"/>
    <property type="match status" value="1"/>
</dbReference>
<dbReference type="GO" id="GO:0046491">
    <property type="term" value="P:L-methylmalonyl-CoA metabolic process"/>
    <property type="evidence" value="ECO:0007669"/>
    <property type="project" value="TreeGrafter"/>
</dbReference>
<protein>
    <submittedName>
        <fullName evidence="3">VOC family protein</fullName>
    </submittedName>
</protein>
<dbReference type="InterPro" id="IPR037523">
    <property type="entry name" value="VOC_core"/>
</dbReference>
<evidence type="ECO:0000256" key="1">
    <source>
        <dbReference type="ARBA" id="ARBA00022723"/>
    </source>
</evidence>
<dbReference type="InterPro" id="IPR029068">
    <property type="entry name" value="Glyas_Bleomycin-R_OHBP_Dase"/>
</dbReference>
<evidence type="ECO:0000313" key="3">
    <source>
        <dbReference type="EMBL" id="GAA4932925.1"/>
    </source>
</evidence>
<dbReference type="EMBL" id="BAABLX010000006">
    <property type="protein sequence ID" value="GAA4932925.1"/>
    <property type="molecule type" value="Genomic_DNA"/>
</dbReference>
<organism evidence="3 4">
    <name type="scientific">Halioxenophilus aromaticivorans</name>
    <dbReference type="NCBI Taxonomy" id="1306992"/>
    <lineage>
        <taxon>Bacteria</taxon>
        <taxon>Pseudomonadati</taxon>
        <taxon>Pseudomonadota</taxon>
        <taxon>Gammaproteobacteria</taxon>
        <taxon>Alteromonadales</taxon>
        <taxon>Alteromonadaceae</taxon>
        <taxon>Halioxenophilus</taxon>
    </lineage>
</organism>
<keyword evidence="4" id="KW-1185">Reference proteome</keyword>
<dbReference type="PROSITE" id="PS51819">
    <property type="entry name" value="VOC"/>
    <property type="match status" value="1"/>
</dbReference>
<proteinExistence type="predicted"/>
<sequence>MPDINVSDLYAGADHISITVTSIEKSLEFYQKAFGAAVIYQMGPFDAAEIPRQEDGRDWTEAHVNVSAAKLHIAMVQLFANLKVELFQYDQPSDANRAVPANCDTGASHICIKVLDLESALSHLKNLGCELMAGPIASVGGPCPDSNSWYVLDPFGHQLELVEYL</sequence>
<accession>A0AAV3TYJ0</accession>
<dbReference type="InterPro" id="IPR051785">
    <property type="entry name" value="MMCE/EMCE_epimerase"/>
</dbReference>
<dbReference type="GO" id="GO:0004493">
    <property type="term" value="F:methylmalonyl-CoA epimerase activity"/>
    <property type="evidence" value="ECO:0007669"/>
    <property type="project" value="TreeGrafter"/>
</dbReference>
<dbReference type="AlphaFoldDB" id="A0AAV3TYJ0"/>
<dbReference type="RefSeq" id="WP_345417112.1">
    <property type="nucleotide sequence ID" value="NZ_AP031496.1"/>
</dbReference>
<dbReference type="Pfam" id="PF13669">
    <property type="entry name" value="Glyoxalase_4"/>
    <property type="match status" value="1"/>
</dbReference>
<dbReference type="Gene3D" id="3.10.180.10">
    <property type="entry name" value="2,3-Dihydroxybiphenyl 1,2-Dioxygenase, domain 1"/>
    <property type="match status" value="1"/>
</dbReference>
<evidence type="ECO:0000313" key="4">
    <source>
        <dbReference type="Proteomes" id="UP001409585"/>
    </source>
</evidence>
<comment type="caution">
    <text evidence="3">The sequence shown here is derived from an EMBL/GenBank/DDBJ whole genome shotgun (WGS) entry which is preliminary data.</text>
</comment>
<gene>
    <name evidence="3" type="ORF">GCM10025791_06930</name>
</gene>
<feature type="domain" description="VOC" evidence="2">
    <location>
        <begin position="12"/>
        <end position="164"/>
    </location>
</feature>
<keyword evidence="1" id="KW-0479">Metal-binding</keyword>
<name>A0AAV3TYJ0_9ALTE</name>